<evidence type="ECO:0000256" key="3">
    <source>
        <dbReference type="ARBA" id="ARBA00022729"/>
    </source>
</evidence>
<evidence type="ECO:0000256" key="1">
    <source>
        <dbReference type="ARBA" id="ARBA00004196"/>
    </source>
</evidence>
<feature type="signal peptide" evidence="5">
    <location>
        <begin position="1"/>
        <end position="22"/>
    </location>
</feature>
<dbReference type="InterPro" id="IPR001638">
    <property type="entry name" value="Solute-binding_3/MltF_N"/>
</dbReference>
<evidence type="ECO:0000256" key="4">
    <source>
        <dbReference type="RuleBase" id="RU003744"/>
    </source>
</evidence>
<dbReference type="PROSITE" id="PS51257">
    <property type="entry name" value="PROKAR_LIPOPROTEIN"/>
    <property type="match status" value="1"/>
</dbReference>
<dbReference type="AlphaFoldDB" id="A0A4R3KAB4"/>
<evidence type="ECO:0000259" key="7">
    <source>
        <dbReference type="SMART" id="SM00079"/>
    </source>
</evidence>
<dbReference type="GO" id="GO:0030313">
    <property type="term" value="C:cell envelope"/>
    <property type="evidence" value="ECO:0007669"/>
    <property type="project" value="UniProtKB-SubCell"/>
</dbReference>
<dbReference type="PANTHER" id="PTHR35936">
    <property type="entry name" value="MEMBRANE-BOUND LYTIC MUREIN TRANSGLYCOSYLASE F"/>
    <property type="match status" value="1"/>
</dbReference>
<dbReference type="PANTHER" id="PTHR35936:SF17">
    <property type="entry name" value="ARGININE-BINDING EXTRACELLULAR PROTEIN ARTP"/>
    <property type="match status" value="1"/>
</dbReference>
<feature type="domain" description="Ionotropic glutamate receptor C-terminal" evidence="7">
    <location>
        <begin position="41"/>
        <end position="261"/>
    </location>
</feature>
<keyword evidence="3 5" id="KW-0732">Signal</keyword>
<dbReference type="InterPro" id="IPR001320">
    <property type="entry name" value="Iontro_rcpt_C"/>
</dbReference>
<dbReference type="OrthoDB" id="9774451at2"/>
<dbReference type="SMART" id="SM00079">
    <property type="entry name" value="PBPe"/>
    <property type="match status" value="1"/>
</dbReference>
<dbReference type="RefSeq" id="WP_132548352.1">
    <property type="nucleotide sequence ID" value="NZ_SMAA01000005.1"/>
</dbReference>
<sequence>MKKIMLLCIAAVMGLAMLTAGCGDNATSSDNASSGSGDAKALKVGTNADFAPFEFQGEGSDEYQGFDMDIIRAVGKEMGVNVEINNIAFDGLIPALQSGNIDIAISGMSITDERKQQVTFSDPYYDSGLTAMVKADNNDINSFADLNGKKIAVQIGTTGAEEAKKIPNAQVKEMNSSADTFLELKAGNVDAVLNDKPVNDYYMVKNSDSTVKRVGEKLTSESYGIALKKDNTELAAKINEAIQKLKENGQYNEIYKKWFGTEPTDNK</sequence>
<comment type="similarity">
    <text evidence="2 4">Belongs to the bacterial solute-binding protein 3 family.</text>
</comment>
<dbReference type="Proteomes" id="UP000295188">
    <property type="component" value="Unassembled WGS sequence"/>
</dbReference>
<reference evidence="8 9" key="1">
    <citation type="submission" date="2019-03" db="EMBL/GenBank/DDBJ databases">
        <title>Genomic Encyclopedia of Type Strains, Phase IV (KMG-IV): sequencing the most valuable type-strain genomes for metagenomic binning, comparative biology and taxonomic classification.</title>
        <authorList>
            <person name="Goeker M."/>
        </authorList>
    </citation>
    <scope>NUCLEOTIDE SEQUENCE [LARGE SCALE GENOMIC DNA]</scope>
    <source>
        <strain evidence="8 9">DSM 20467</strain>
    </source>
</reference>
<comment type="subcellular location">
    <subcellularLocation>
        <location evidence="1">Cell envelope</location>
    </subcellularLocation>
</comment>
<dbReference type="InterPro" id="IPR018313">
    <property type="entry name" value="SBP_3_CS"/>
</dbReference>
<evidence type="ECO:0000313" key="9">
    <source>
        <dbReference type="Proteomes" id="UP000295188"/>
    </source>
</evidence>
<evidence type="ECO:0000256" key="2">
    <source>
        <dbReference type="ARBA" id="ARBA00010333"/>
    </source>
</evidence>
<dbReference type="Pfam" id="PF00497">
    <property type="entry name" value="SBP_bac_3"/>
    <property type="match status" value="1"/>
</dbReference>
<dbReference type="GO" id="GO:0015276">
    <property type="term" value="F:ligand-gated monoatomic ion channel activity"/>
    <property type="evidence" value="ECO:0007669"/>
    <property type="project" value="InterPro"/>
</dbReference>
<protein>
    <submittedName>
        <fullName evidence="8">Polar amino acid transport system substrate-binding protein</fullName>
    </submittedName>
</protein>
<dbReference type="Gene3D" id="3.40.190.10">
    <property type="entry name" value="Periplasmic binding protein-like II"/>
    <property type="match status" value="2"/>
</dbReference>
<dbReference type="GO" id="GO:0016020">
    <property type="term" value="C:membrane"/>
    <property type="evidence" value="ECO:0007669"/>
    <property type="project" value="InterPro"/>
</dbReference>
<keyword evidence="9" id="KW-1185">Reference proteome</keyword>
<dbReference type="CDD" id="cd13624">
    <property type="entry name" value="PBP2_Arg_Lys_His"/>
    <property type="match status" value="1"/>
</dbReference>
<comment type="caution">
    <text evidence="8">The sequence shown here is derived from an EMBL/GenBank/DDBJ whole genome shotgun (WGS) entry which is preliminary data.</text>
</comment>
<evidence type="ECO:0000259" key="6">
    <source>
        <dbReference type="SMART" id="SM00062"/>
    </source>
</evidence>
<gene>
    <name evidence="8" type="ORF">EDC37_10592</name>
</gene>
<dbReference type="EMBL" id="SMAA01000005">
    <property type="protein sequence ID" value="TCS80024.1"/>
    <property type="molecule type" value="Genomic_DNA"/>
</dbReference>
<organism evidence="8 9">
    <name type="scientific">Pectinatus cerevisiiphilus</name>
    <dbReference type="NCBI Taxonomy" id="86956"/>
    <lineage>
        <taxon>Bacteria</taxon>
        <taxon>Bacillati</taxon>
        <taxon>Bacillota</taxon>
        <taxon>Negativicutes</taxon>
        <taxon>Selenomonadales</taxon>
        <taxon>Selenomonadaceae</taxon>
        <taxon>Pectinatus</taxon>
    </lineage>
</organism>
<accession>A0A4R3KAB4</accession>
<dbReference type="SUPFAM" id="SSF53850">
    <property type="entry name" value="Periplasmic binding protein-like II"/>
    <property type="match status" value="1"/>
</dbReference>
<evidence type="ECO:0000313" key="8">
    <source>
        <dbReference type="EMBL" id="TCS80024.1"/>
    </source>
</evidence>
<evidence type="ECO:0000256" key="5">
    <source>
        <dbReference type="SAM" id="SignalP"/>
    </source>
</evidence>
<dbReference type="PROSITE" id="PS01039">
    <property type="entry name" value="SBP_BACTERIAL_3"/>
    <property type="match status" value="1"/>
</dbReference>
<name>A0A4R3KAB4_9FIRM</name>
<proteinExistence type="inferred from homology"/>
<feature type="chain" id="PRO_5039222829" evidence="5">
    <location>
        <begin position="23"/>
        <end position="267"/>
    </location>
</feature>
<dbReference type="SMART" id="SM00062">
    <property type="entry name" value="PBPb"/>
    <property type="match status" value="1"/>
</dbReference>
<feature type="domain" description="Solute-binding protein family 3/N-terminal" evidence="6">
    <location>
        <begin position="41"/>
        <end position="262"/>
    </location>
</feature>